<keyword evidence="1" id="KW-0732">Signal</keyword>
<keyword evidence="3" id="KW-1185">Reference proteome</keyword>
<protein>
    <submittedName>
        <fullName evidence="2 4">Uncharacterized protein</fullName>
    </submittedName>
</protein>
<organism evidence="4">
    <name type="scientific">Thelazia callipaeda</name>
    <name type="common">Oriental eyeworm</name>
    <name type="synonym">Parasitic nematode</name>
    <dbReference type="NCBI Taxonomy" id="103827"/>
    <lineage>
        <taxon>Eukaryota</taxon>
        <taxon>Metazoa</taxon>
        <taxon>Ecdysozoa</taxon>
        <taxon>Nematoda</taxon>
        <taxon>Chromadorea</taxon>
        <taxon>Rhabditida</taxon>
        <taxon>Spirurina</taxon>
        <taxon>Spiruromorpha</taxon>
        <taxon>Thelazioidea</taxon>
        <taxon>Thelaziidae</taxon>
        <taxon>Thelazia</taxon>
    </lineage>
</organism>
<reference evidence="4" key="1">
    <citation type="submission" date="2017-02" db="UniProtKB">
        <authorList>
            <consortium name="WormBaseParasite"/>
        </authorList>
    </citation>
    <scope>IDENTIFICATION</scope>
</reference>
<evidence type="ECO:0000313" key="2">
    <source>
        <dbReference type="EMBL" id="VDM94988.1"/>
    </source>
</evidence>
<feature type="signal peptide" evidence="1">
    <location>
        <begin position="1"/>
        <end position="18"/>
    </location>
</feature>
<name>A0A0N5CJE0_THECL</name>
<dbReference type="WBParaSite" id="TCLT_0000014201-mRNA-1">
    <property type="protein sequence ID" value="TCLT_0000014201-mRNA-1"/>
    <property type="gene ID" value="TCLT_0000014201"/>
</dbReference>
<dbReference type="AlphaFoldDB" id="A0A0N5CJE0"/>
<dbReference type="Proteomes" id="UP000276776">
    <property type="component" value="Unassembled WGS sequence"/>
</dbReference>
<sequence length="148" mass="16712">MSLELGSLLFVSCLISTAIIFRSHNYMGDYGQCPATIRANPRPLLRGRGPILGEGSRPTPHDSRRTSAFSFSGEGYRLPPFQKKGYEIPRLSTFYGCTDYIFLKLLRIKIEEAGKEILEQLASGRLICQIARNHSLAFSEFYTMQLKD</sequence>
<proteinExistence type="predicted"/>
<evidence type="ECO:0000256" key="1">
    <source>
        <dbReference type="SAM" id="SignalP"/>
    </source>
</evidence>
<evidence type="ECO:0000313" key="3">
    <source>
        <dbReference type="Proteomes" id="UP000276776"/>
    </source>
</evidence>
<gene>
    <name evidence="2" type="ORF">TCLT_LOCUS143</name>
</gene>
<reference evidence="2 3" key="2">
    <citation type="submission" date="2018-11" db="EMBL/GenBank/DDBJ databases">
        <authorList>
            <consortium name="Pathogen Informatics"/>
        </authorList>
    </citation>
    <scope>NUCLEOTIDE SEQUENCE [LARGE SCALE GENOMIC DNA]</scope>
</reference>
<feature type="chain" id="PRO_5043126156" evidence="1">
    <location>
        <begin position="19"/>
        <end position="148"/>
    </location>
</feature>
<evidence type="ECO:0000313" key="4">
    <source>
        <dbReference type="WBParaSite" id="TCLT_0000014201-mRNA-1"/>
    </source>
</evidence>
<accession>A0A0N5CJE0</accession>
<dbReference type="EMBL" id="UYYF01000008">
    <property type="protein sequence ID" value="VDM94988.1"/>
    <property type="molecule type" value="Genomic_DNA"/>
</dbReference>